<comment type="function">
    <text evidence="2">Is required to sustain N(2)-dependent growth in the presence of low levels of carbon monoxide (CO). Probably acts by protecting the N(2) fixation ability of the nitrogenase complex, which is inactivated in the presence of CO.</text>
</comment>
<evidence type="ECO:0000256" key="2">
    <source>
        <dbReference type="HAMAP-Rule" id="MF_02117"/>
    </source>
</evidence>
<comment type="caution">
    <text evidence="3">The sequence shown here is derived from an EMBL/GenBank/DDBJ whole genome shotgun (WGS) entry which is preliminary data.</text>
</comment>
<name>A0ABQ6E553_9GAMM</name>
<reference evidence="4" key="1">
    <citation type="journal article" date="2019" name="Int. J. Syst. Evol. Microbiol.">
        <title>The Global Catalogue of Microorganisms (GCM) 10K type strain sequencing project: providing services to taxonomists for standard genome sequencing and annotation.</title>
        <authorList>
            <consortium name="The Broad Institute Genomics Platform"/>
            <consortium name="The Broad Institute Genome Sequencing Center for Infectious Disease"/>
            <person name="Wu L."/>
            <person name="Ma J."/>
        </authorList>
    </citation>
    <scope>NUCLEOTIDE SEQUENCE [LARGE SCALE GENOMIC DNA]</scope>
    <source>
        <strain evidence="4">NBRC 103166</strain>
    </source>
</reference>
<comment type="similarity">
    <text evidence="2">Belongs to the CowN family.</text>
</comment>
<organism evidence="3 4">
    <name type="scientific">Psychromonas marina</name>
    <dbReference type="NCBI Taxonomy" id="88364"/>
    <lineage>
        <taxon>Bacteria</taxon>
        <taxon>Pseudomonadati</taxon>
        <taxon>Pseudomonadota</taxon>
        <taxon>Gammaproteobacteria</taxon>
        <taxon>Alteromonadales</taxon>
        <taxon>Psychromonadaceae</taxon>
        <taxon>Psychromonas</taxon>
    </lineage>
</organism>
<accession>A0ABQ6E553</accession>
<dbReference type="Proteomes" id="UP001157353">
    <property type="component" value="Unassembled WGS sequence"/>
</dbReference>
<dbReference type="HAMAP" id="MF_02117">
    <property type="entry name" value="CowN"/>
    <property type="match status" value="1"/>
</dbReference>
<dbReference type="NCBIfam" id="NF033689">
    <property type="entry name" value="N2Fix_CO_CowN"/>
    <property type="match status" value="1"/>
</dbReference>
<evidence type="ECO:0000313" key="4">
    <source>
        <dbReference type="Proteomes" id="UP001157353"/>
    </source>
</evidence>
<dbReference type="RefSeq" id="WP_284205637.1">
    <property type="nucleotide sequence ID" value="NZ_BSPQ01000026.1"/>
</dbReference>
<gene>
    <name evidence="2" type="primary">cowN</name>
    <name evidence="3" type="ORF">GCM10007916_36030</name>
</gene>
<proteinExistence type="inferred from homology"/>
<keyword evidence="1 2" id="KW-0535">Nitrogen fixation</keyword>
<evidence type="ECO:0000313" key="3">
    <source>
        <dbReference type="EMBL" id="GLS92531.1"/>
    </source>
</evidence>
<sequence>MAGSEQSNNDLAEDRYISFLGIGCDGNADRLIGMLDKHLNAANGEAKWQRYFAQKRQQQVQFKHDNLNFIGHQTNTLYEYFNSCEDQQALSLLYKIEQQCC</sequence>
<protein>
    <recommendedName>
        <fullName evidence="2">N(2)-fixation sustaining protein CowN</fullName>
    </recommendedName>
    <alternativeName>
        <fullName evidence="2">CO weal-nitrogenase</fullName>
    </alternativeName>
</protein>
<dbReference type="InterPro" id="IPR024899">
    <property type="entry name" value="CowN"/>
</dbReference>
<dbReference type="Pfam" id="PF20543">
    <property type="entry name" value="CowN"/>
    <property type="match status" value="1"/>
</dbReference>
<dbReference type="EMBL" id="BSPQ01000026">
    <property type="protein sequence ID" value="GLS92531.1"/>
    <property type="molecule type" value="Genomic_DNA"/>
</dbReference>
<keyword evidence="4" id="KW-1185">Reference proteome</keyword>
<evidence type="ECO:0000256" key="1">
    <source>
        <dbReference type="ARBA" id="ARBA00023231"/>
    </source>
</evidence>